<evidence type="ECO:0000313" key="1">
    <source>
        <dbReference type="EMBL" id="PPQ89354.1"/>
    </source>
</evidence>
<sequence length="120" mass="13740">MDFETRTDCLDPNRAVRSIYPPSSHASSQHCLPQYRYIIGLLSSDLATYANLKSLALEETVLKEDYDGSPSEIPTEPIILETLSHRRVCPKRNSYALGRAYEWKVYISLEEVKQILFSLD</sequence>
<gene>
    <name evidence="1" type="ORF">CVT25_003191</name>
</gene>
<organism evidence="1 2">
    <name type="scientific">Psilocybe cyanescens</name>
    <dbReference type="NCBI Taxonomy" id="93625"/>
    <lineage>
        <taxon>Eukaryota</taxon>
        <taxon>Fungi</taxon>
        <taxon>Dikarya</taxon>
        <taxon>Basidiomycota</taxon>
        <taxon>Agaricomycotina</taxon>
        <taxon>Agaricomycetes</taxon>
        <taxon>Agaricomycetidae</taxon>
        <taxon>Agaricales</taxon>
        <taxon>Agaricineae</taxon>
        <taxon>Strophariaceae</taxon>
        <taxon>Psilocybe</taxon>
    </lineage>
</organism>
<dbReference type="Proteomes" id="UP000283269">
    <property type="component" value="Unassembled WGS sequence"/>
</dbReference>
<keyword evidence="2" id="KW-1185">Reference proteome</keyword>
<name>A0A409XF30_PSICY</name>
<dbReference type="EMBL" id="NHYD01001903">
    <property type="protein sequence ID" value="PPQ89354.1"/>
    <property type="molecule type" value="Genomic_DNA"/>
</dbReference>
<evidence type="ECO:0000313" key="2">
    <source>
        <dbReference type="Proteomes" id="UP000283269"/>
    </source>
</evidence>
<proteinExistence type="predicted"/>
<reference evidence="1 2" key="1">
    <citation type="journal article" date="2018" name="Evol. Lett.">
        <title>Horizontal gene cluster transfer increased hallucinogenic mushroom diversity.</title>
        <authorList>
            <person name="Reynolds H.T."/>
            <person name="Vijayakumar V."/>
            <person name="Gluck-Thaler E."/>
            <person name="Korotkin H.B."/>
            <person name="Matheny P.B."/>
            <person name="Slot J.C."/>
        </authorList>
    </citation>
    <scope>NUCLEOTIDE SEQUENCE [LARGE SCALE GENOMIC DNA]</scope>
    <source>
        <strain evidence="1 2">2631</strain>
    </source>
</reference>
<accession>A0A409XF30</accession>
<dbReference type="AlphaFoldDB" id="A0A409XF30"/>
<protein>
    <submittedName>
        <fullName evidence="1">Uncharacterized protein</fullName>
    </submittedName>
</protein>
<dbReference type="InParanoid" id="A0A409XF30"/>
<comment type="caution">
    <text evidence="1">The sequence shown here is derived from an EMBL/GenBank/DDBJ whole genome shotgun (WGS) entry which is preliminary data.</text>
</comment>